<keyword evidence="2" id="KW-1015">Disulfide bond</keyword>
<dbReference type="RefSeq" id="XP_052944515.1">
    <property type="nucleotide sequence ID" value="XM_053089714.1"/>
</dbReference>
<accession>A0AA38LTL0</accession>
<evidence type="ECO:0000256" key="2">
    <source>
        <dbReference type="ARBA" id="ARBA00023157"/>
    </source>
</evidence>
<reference evidence="4" key="1">
    <citation type="journal article" date="2022" name="G3 (Bethesda)">
        <title>High quality genome of the basidiomycete yeast Dioszegia hungarica PDD-24b-2 isolated from cloud water.</title>
        <authorList>
            <person name="Jarrige D."/>
            <person name="Haridas S."/>
            <person name="Bleykasten-Grosshans C."/>
            <person name="Joly M."/>
            <person name="Nadalig T."/>
            <person name="Sancelme M."/>
            <person name="Vuilleumier S."/>
            <person name="Grigoriev I.V."/>
            <person name="Amato P."/>
            <person name="Bringel F."/>
        </authorList>
    </citation>
    <scope>NUCLEOTIDE SEQUENCE</scope>
    <source>
        <strain evidence="4">PDD-24b-2</strain>
    </source>
</reference>
<sequence>MESLSPECTPLKHRYDSCFNSWFEGYLQPALDADPSRFTHLNDTPYTPPSQPVAGPSKPLEQRRIVTNWSAAFPARTAAPQPIAPETQPSAPDDPVEAVRHTPYIADTKGKSRNQIKAEEYEQRCGSAWRSYQSCLKASLT</sequence>
<comment type="similarity">
    <text evidence="1">Belongs to the TRIAP1/MDM35 family.</text>
</comment>
<dbReference type="EMBL" id="JAKWFO010000006">
    <property type="protein sequence ID" value="KAI9634738.1"/>
    <property type="molecule type" value="Genomic_DNA"/>
</dbReference>
<dbReference type="GO" id="GO:0045332">
    <property type="term" value="P:phospholipid translocation"/>
    <property type="evidence" value="ECO:0007669"/>
    <property type="project" value="TreeGrafter"/>
</dbReference>
<organism evidence="4 5">
    <name type="scientific">Dioszegia hungarica</name>
    <dbReference type="NCBI Taxonomy" id="4972"/>
    <lineage>
        <taxon>Eukaryota</taxon>
        <taxon>Fungi</taxon>
        <taxon>Dikarya</taxon>
        <taxon>Basidiomycota</taxon>
        <taxon>Agaricomycotina</taxon>
        <taxon>Tremellomycetes</taxon>
        <taxon>Tremellales</taxon>
        <taxon>Bulleribasidiaceae</taxon>
        <taxon>Dioszegia</taxon>
    </lineage>
</organism>
<dbReference type="AlphaFoldDB" id="A0AA38LTL0"/>
<dbReference type="PANTHER" id="PTHR46403:SF1">
    <property type="entry name" value="TP53-REGULATED INHIBITOR OF APOPTOSIS 1"/>
    <property type="match status" value="1"/>
</dbReference>
<feature type="region of interest" description="Disordered" evidence="3">
    <location>
        <begin position="33"/>
        <end position="58"/>
    </location>
</feature>
<dbReference type="GO" id="GO:0005634">
    <property type="term" value="C:nucleus"/>
    <property type="evidence" value="ECO:0007669"/>
    <property type="project" value="TreeGrafter"/>
</dbReference>
<dbReference type="GO" id="GO:0005829">
    <property type="term" value="C:cytosol"/>
    <property type="evidence" value="ECO:0007669"/>
    <property type="project" value="TreeGrafter"/>
</dbReference>
<dbReference type="PANTHER" id="PTHR46403">
    <property type="entry name" value="TP53-REGULATED INHIBITOR OF APOPTOSIS 1"/>
    <property type="match status" value="1"/>
</dbReference>
<dbReference type="GO" id="GO:0005758">
    <property type="term" value="C:mitochondrial intermembrane space"/>
    <property type="evidence" value="ECO:0007669"/>
    <property type="project" value="TreeGrafter"/>
</dbReference>
<dbReference type="GO" id="GO:1990050">
    <property type="term" value="F:phosphatidic acid transfer activity"/>
    <property type="evidence" value="ECO:0007669"/>
    <property type="project" value="TreeGrafter"/>
</dbReference>
<dbReference type="Pfam" id="PF05254">
    <property type="entry name" value="UPF0203"/>
    <property type="match status" value="1"/>
</dbReference>
<name>A0AA38LTL0_9TREE</name>
<comment type="caution">
    <text evidence="4">The sequence shown here is derived from an EMBL/GenBank/DDBJ whole genome shotgun (WGS) entry which is preliminary data.</text>
</comment>
<evidence type="ECO:0000256" key="1">
    <source>
        <dbReference type="ARBA" id="ARBA00006196"/>
    </source>
</evidence>
<dbReference type="Proteomes" id="UP001164286">
    <property type="component" value="Unassembled WGS sequence"/>
</dbReference>
<evidence type="ECO:0000313" key="4">
    <source>
        <dbReference type="EMBL" id="KAI9634738.1"/>
    </source>
</evidence>
<keyword evidence="5" id="KW-1185">Reference proteome</keyword>
<evidence type="ECO:0000256" key="3">
    <source>
        <dbReference type="SAM" id="MobiDB-lite"/>
    </source>
</evidence>
<dbReference type="GeneID" id="77728919"/>
<evidence type="ECO:0000313" key="5">
    <source>
        <dbReference type="Proteomes" id="UP001164286"/>
    </source>
</evidence>
<proteinExistence type="inferred from homology"/>
<dbReference type="InterPro" id="IPR007918">
    <property type="entry name" value="MDM35_apoptosis"/>
</dbReference>
<protein>
    <submittedName>
        <fullName evidence="4">Uncharacterized protein</fullName>
    </submittedName>
</protein>
<gene>
    <name evidence="4" type="ORF">MKK02DRAFT_37617</name>
</gene>